<organism evidence="2 3">
    <name type="scientific">Kineosporia succinea</name>
    <dbReference type="NCBI Taxonomy" id="84632"/>
    <lineage>
        <taxon>Bacteria</taxon>
        <taxon>Bacillati</taxon>
        <taxon>Actinomycetota</taxon>
        <taxon>Actinomycetes</taxon>
        <taxon>Kineosporiales</taxon>
        <taxon>Kineosporiaceae</taxon>
        <taxon>Kineosporia</taxon>
    </lineage>
</organism>
<dbReference type="Proteomes" id="UP001235712">
    <property type="component" value="Unassembled WGS sequence"/>
</dbReference>
<dbReference type="InterPro" id="IPR053135">
    <property type="entry name" value="AKR2_Oxidoreductase"/>
</dbReference>
<dbReference type="PANTHER" id="PTHR43312">
    <property type="entry name" value="D-THREO-ALDOSE 1-DEHYDROGENASE"/>
    <property type="match status" value="1"/>
</dbReference>
<dbReference type="InterPro" id="IPR023210">
    <property type="entry name" value="NADP_OxRdtase_dom"/>
</dbReference>
<dbReference type="RefSeq" id="WP_307247185.1">
    <property type="nucleotide sequence ID" value="NZ_JAUSQZ010000001.1"/>
</dbReference>
<evidence type="ECO:0000313" key="3">
    <source>
        <dbReference type="Proteomes" id="UP001235712"/>
    </source>
</evidence>
<gene>
    <name evidence="2" type="ORF">J2S57_004958</name>
</gene>
<proteinExistence type="predicted"/>
<feature type="domain" description="NADP-dependent oxidoreductase" evidence="1">
    <location>
        <begin position="49"/>
        <end position="302"/>
    </location>
</feature>
<evidence type="ECO:0000313" key="2">
    <source>
        <dbReference type="EMBL" id="MDP9829209.1"/>
    </source>
</evidence>
<evidence type="ECO:0000259" key="1">
    <source>
        <dbReference type="Pfam" id="PF00248"/>
    </source>
</evidence>
<dbReference type="Pfam" id="PF00248">
    <property type="entry name" value="Aldo_ket_red"/>
    <property type="match status" value="1"/>
</dbReference>
<name>A0ABT9P936_9ACTN</name>
<protein>
    <submittedName>
        <fullName evidence="2">Aryl-alcohol dehydrogenase-like predicted oxidoreductase</fullName>
    </submittedName>
</protein>
<reference evidence="2 3" key="1">
    <citation type="submission" date="2023-07" db="EMBL/GenBank/DDBJ databases">
        <title>Sequencing the genomes of 1000 actinobacteria strains.</title>
        <authorList>
            <person name="Klenk H.-P."/>
        </authorList>
    </citation>
    <scope>NUCLEOTIDE SEQUENCE [LARGE SCALE GENOMIC DNA]</scope>
    <source>
        <strain evidence="2 3">DSM 44388</strain>
    </source>
</reference>
<accession>A0ABT9P936</accession>
<dbReference type="Gene3D" id="3.20.20.100">
    <property type="entry name" value="NADP-dependent oxidoreductase domain"/>
    <property type="match status" value="1"/>
</dbReference>
<dbReference type="InterPro" id="IPR036812">
    <property type="entry name" value="NAD(P)_OxRdtase_dom_sf"/>
</dbReference>
<comment type="caution">
    <text evidence="2">The sequence shown here is derived from an EMBL/GenBank/DDBJ whole genome shotgun (WGS) entry which is preliminary data.</text>
</comment>
<dbReference type="SUPFAM" id="SSF51430">
    <property type="entry name" value="NAD(P)-linked oxidoreductase"/>
    <property type="match status" value="1"/>
</dbReference>
<keyword evidence="3" id="KW-1185">Reference proteome</keyword>
<dbReference type="PANTHER" id="PTHR43312:SF1">
    <property type="entry name" value="NADP-DEPENDENT OXIDOREDUCTASE DOMAIN-CONTAINING PROTEIN"/>
    <property type="match status" value="1"/>
</dbReference>
<sequence>MTSAPTSATSRIGLGLAAVARPAYITPSRSADLGASAGERAVERLRALSHELLDVAHAAGVRYVDVARSYGLAEDFLSSWLAARPSAEGVVVGSKWGYRYVGDWQLDAGVHEVKDHSLEAFRDQYPQSRELLGTSLAIYHIHSLTPDSPALTDRALHQALAGVRAAGTRVGFSTSGPRQGEVIRRALELEVDGQPLFTSVEATWNLLEPSAGPALAEAAAGGATVIVKEAVANGRLSPAETDPHPAAVAAREVASQLGAGVDQVATAAALAQPWAWRVLSGAVTVEQLRANLGAAGLDGLDDLEIDVERLTAWAQDPREYWAQRSARAWS</sequence>
<dbReference type="EMBL" id="JAUSQZ010000001">
    <property type="protein sequence ID" value="MDP9829209.1"/>
    <property type="molecule type" value="Genomic_DNA"/>
</dbReference>